<reference evidence="14" key="1">
    <citation type="submission" date="2016-03" db="EMBL/GenBank/DDBJ databases">
        <authorList>
            <person name="Ploux O."/>
        </authorList>
    </citation>
    <scope>NUCLEOTIDE SEQUENCE</scope>
    <source>
        <tissue evidence="14">Antennae</tissue>
    </source>
</reference>
<dbReference type="EMBL" id="LT555555">
    <property type="protein sequence ID" value="SAL89174.1"/>
    <property type="molecule type" value="mRNA"/>
</dbReference>
<keyword evidence="4 13" id="KW-0812">Transmembrane</keyword>
<dbReference type="OrthoDB" id="5846619at2759"/>
<keyword evidence="3 13" id="KW-0716">Sensory transduction</keyword>
<dbReference type="PANTHER" id="PTHR21137">
    <property type="entry name" value="ODORANT RECEPTOR"/>
    <property type="match status" value="1"/>
</dbReference>
<gene>
    <name evidence="14" type="primary">Or46a</name>
</gene>
<keyword evidence="9 13" id="KW-0807">Transducer</keyword>
<keyword evidence="5 13" id="KW-0552">Olfaction</keyword>
<evidence type="ECO:0000256" key="10">
    <source>
        <dbReference type="ARBA" id="ARBA00037764"/>
    </source>
</evidence>
<feature type="transmembrane region" description="Helical" evidence="13">
    <location>
        <begin position="129"/>
        <end position="148"/>
    </location>
</feature>
<dbReference type="InterPro" id="IPR004117">
    <property type="entry name" value="7tm6_olfct_rcpt"/>
</dbReference>
<dbReference type="GO" id="GO:0005886">
    <property type="term" value="C:plasma membrane"/>
    <property type="evidence" value="ECO:0007669"/>
    <property type="project" value="UniProtKB-SubCell"/>
</dbReference>
<dbReference type="GO" id="GO:0005549">
    <property type="term" value="F:odorant binding"/>
    <property type="evidence" value="ECO:0007669"/>
    <property type="project" value="InterPro"/>
</dbReference>
<evidence type="ECO:0000256" key="1">
    <source>
        <dbReference type="ARBA" id="ARBA00004651"/>
    </source>
</evidence>
<accession>A0A168KG98</accession>
<evidence type="ECO:0000256" key="8">
    <source>
        <dbReference type="ARBA" id="ARBA00023170"/>
    </source>
</evidence>
<comment type="subcellular location">
    <subcellularLocation>
        <location evidence="1 13">Cell membrane</location>
        <topology evidence="1 13">Multi-pass membrane protein</topology>
    </subcellularLocation>
</comment>
<feature type="transmembrane region" description="Helical" evidence="13">
    <location>
        <begin position="259"/>
        <end position="277"/>
    </location>
</feature>
<evidence type="ECO:0000256" key="11">
    <source>
        <dbReference type="ARBA" id="ARBA00037946"/>
    </source>
</evidence>
<feature type="transmembrane region" description="Helical" evidence="13">
    <location>
        <begin position="168"/>
        <end position="191"/>
    </location>
</feature>
<comment type="subunit">
    <text evidence="12">Interacts with Orco. Complexes exist early in the endomembrane system in olfactory sensory neurons (OSNs), coupling these complexes to the conserved ciliary trafficking pathway.</text>
</comment>
<proteinExistence type="evidence at transcript level"/>
<comment type="caution">
    <text evidence="13">Lacks conserved residue(s) required for the propagation of feature annotation.</text>
</comment>
<evidence type="ECO:0000256" key="7">
    <source>
        <dbReference type="ARBA" id="ARBA00023136"/>
    </source>
</evidence>
<evidence type="ECO:0000313" key="14">
    <source>
        <dbReference type="EMBL" id="SAL89174.1"/>
    </source>
</evidence>
<keyword evidence="2" id="KW-1003">Cell membrane</keyword>
<reference evidence="14" key="2">
    <citation type="submission" date="2016-04" db="EMBL/GenBank/DDBJ databases">
        <title>Olfactory Channels Associated with the Drosophila Maxillary Palp Mediate Short- and Long-range Attraction.</title>
        <authorList>
            <person name="Hany K.M.Dweck.H.K.M.D."/>
            <person name="Shimaa A.M.Ebrahim.S.A.M.E."/>
            <person name="Mohammed A.Khallaf.M.A.K."/>
            <person name="Christopher Koenig C.K."/>
            <person name="Abu Farhan A.F."/>
            <person name="Regina Stieber R.S."/>
            <person name="Jerrit Weissflog J.W."/>
            <person name="Ales Svatos A.S."/>
            <person name="Ewald Grosse-Wilde E.W.G."/>
            <person name="Markus Knaden M.K."/>
            <person name="Bill S.Hansson.B.S.H."/>
        </authorList>
    </citation>
    <scope>NUCLEOTIDE SEQUENCE</scope>
    <source>
        <tissue evidence="14">Antennae</tissue>
    </source>
</reference>
<feature type="transmembrane region" description="Helical" evidence="13">
    <location>
        <begin position="38"/>
        <end position="58"/>
    </location>
</feature>
<name>A0A168KG98_DROSZ</name>
<protein>
    <recommendedName>
        <fullName evidence="13">Odorant receptor</fullName>
    </recommendedName>
</protein>
<keyword evidence="6 13" id="KW-1133">Transmembrane helix</keyword>
<evidence type="ECO:0000256" key="12">
    <source>
        <dbReference type="ARBA" id="ARBA00038679"/>
    </source>
</evidence>
<evidence type="ECO:0000256" key="9">
    <source>
        <dbReference type="ARBA" id="ARBA00023224"/>
    </source>
</evidence>
<evidence type="ECO:0000256" key="5">
    <source>
        <dbReference type="ARBA" id="ARBA00022725"/>
    </source>
</evidence>
<evidence type="ECO:0000256" key="6">
    <source>
        <dbReference type="ARBA" id="ARBA00022989"/>
    </source>
</evidence>
<evidence type="ECO:0000256" key="2">
    <source>
        <dbReference type="ARBA" id="ARBA00022475"/>
    </source>
</evidence>
<feature type="transmembrane region" description="Helical" evidence="13">
    <location>
        <begin position="283"/>
        <end position="304"/>
    </location>
</feature>
<comment type="function">
    <text evidence="10">Odorant receptor which mediates acceptance or avoidance behavior, depending on its substrates. The odorant receptor repertoire encodes a large collection of odor stimuli that vary widely in identity, intensity, and duration. May form a complex with Orco to form odorant-sensing units, providing sensitive and prolonged odorant signaling and calcium permeability.</text>
</comment>
<dbReference type="GO" id="GO:0004984">
    <property type="term" value="F:olfactory receptor activity"/>
    <property type="evidence" value="ECO:0007669"/>
    <property type="project" value="InterPro"/>
</dbReference>
<sequence length="380" mass="43729">MSNRVEIFYKGQKALLNVFSLWPQNERHWRIFHQVNHVHVMGFWVLLFDLLLVMHVVGNLSSMSEVVRAIFVLATSAGHTTKLLSIKANNVELEELFKRLDEDDFRPRGVEEELILAAACERSRKLRDFYGTLSVAALSMILIPQFVVDWSQLPLGTYNPFADHPGSPGYWLLYCYQCLALTVSCVTNIGFDSLSSSLFIFIKRQLDLLAVRLDKMGRWNSAGGSVEQQLKQNIRYHMAIVELTATVERLLCKPISMQIFCSVLVLTANFYAIALLSDEKLALFKYITYQACMLSQIFILCYYAGEVTQRSLDLPHELYKTSWVDWNKDSRRIVLLFMQRLHSTLRIRTLNPSLGFDLMLFSSIVNCSYSYFALLKRVNS</sequence>
<organism evidence="14">
    <name type="scientific">Drosophila suzukii</name>
    <name type="common">Spotted-wing drosophila fruit fly</name>
    <dbReference type="NCBI Taxonomy" id="28584"/>
    <lineage>
        <taxon>Eukaryota</taxon>
        <taxon>Metazoa</taxon>
        <taxon>Ecdysozoa</taxon>
        <taxon>Arthropoda</taxon>
        <taxon>Hexapoda</taxon>
        <taxon>Insecta</taxon>
        <taxon>Pterygota</taxon>
        <taxon>Neoptera</taxon>
        <taxon>Endopterygota</taxon>
        <taxon>Diptera</taxon>
        <taxon>Brachycera</taxon>
        <taxon>Muscomorpha</taxon>
        <taxon>Ephydroidea</taxon>
        <taxon>Drosophilidae</taxon>
        <taxon>Drosophila</taxon>
        <taxon>Sophophora</taxon>
    </lineage>
</organism>
<dbReference type="GO" id="GO:0007165">
    <property type="term" value="P:signal transduction"/>
    <property type="evidence" value="ECO:0007669"/>
    <property type="project" value="UniProtKB-KW"/>
</dbReference>
<dbReference type="PANTHER" id="PTHR21137:SF37">
    <property type="entry name" value="ODORANT RECEPTOR 46A, ISOFORM B-RELATED"/>
    <property type="match status" value="1"/>
</dbReference>
<dbReference type="AlphaFoldDB" id="A0A168KG98"/>
<dbReference type="Pfam" id="PF02949">
    <property type="entry name" value="7tm_6"/>
    <property type="match status" value="1"/>
</dbReference>
<comment type="similarity">
    <text evidence="11">Belongs to the insect chemoreceptor superfamily. Heteromeric odorant receptor channel (TC 1.A.69) family. Or2a subfamily.</text>
</comment>
<evidence type="ECO:0000256" key="13">
    <source>
        <dbReference type="RuleBase" id="RU351113"/>
    </source>
</evidence>
<evidence type="ECO:0000256" key="4">
    <source>
        <dbReference type="ARBA" id="ARBA00022692"/>
    </source>
</evidence>
<keyword evidence="7 13" id="KW-0472">Membrane</keyword>
<keyword evidence="8 13" id="KW-0675">Receptor</keyword>
<evidence type="ECO:0000256" key="3">
    <source>
        <dbReference type="ARBA" id="ARBA00022606"/>
    </source>
</evidence>